<dbReference type="Proteomes" id="UP000501802">
    <property type="component" value="Chromosome"/>
</dbReference>
<evidence type="ECO:0000256" key="1">
    <source>
        <dbReference type="ARBA" id="ARBA00004442"/>
    </source>
</evidence>
<feature type="chain" id="PRO_5026011895" evidence="6">
    <location>
        <begin position="21"/>
        <end position="537"/>
    </location>
</feature>
<evidence type="ECO:0000259" key="8">
    <source>
        <dbReference type="Pfam" id="PF14322"/>
    </source>
</evidence>
<dbReference type="PROSITE" id="PS51257">
    <property type="entry name" value="PROKAR_LIPOPROTEIN"/>
    <property type="match status" value="1"/>
</dbReference>
<keyword evidence="3 6" id="KW-0732">Signal</keyword>
<dbReference type="Pfam" id="PF14322">
    <property type="entry name" value="SusD-like_3"/>
    <property type="match status" value="1"/>
</dbReference>
<organism evidence="9 10">
    <name type="scientific">Spirosoma aureum</name>
    <dbReference type="NCBI Taxonomy" id="2692134"/>
    <lineage>
        <taxon>Bacteria</taxon>
        <taxon>Pseudomonadati</taxon>
        <taxon>Bacteroidota</taxon>
        <taxon>Cytophagia</taxon>
        <taxon>Cytophagales</taxon>
        <taxon>Cytophagaceae</taxon>
        <taxon>Spirosoma</taxon>
    </lineage>
</organism>
<dbReference type="KEGG" id="spib:G8759_14575"/>
<dbReference type="InterPro" id="IPR012944">
    <property type="entry name" value="SusD_RagB_dom"/>
</dbReference>
<dbReference type="Pfam" id="PF07980">
    <property type="entry name" value="SusD_RagB"/>
    <property type="match status" value="1"/>
</dbReference>
<evidence type="ECO:0000256" key="5">
    <source>
        <dbReference type="ARBA" id="ARBA00023237"/>
    </source>
</evidence>
<protein>
    <submittedName>
        <fullName evidence="9">RagB/SusD family nutrient uptake outer membrane protein</fullName>
    </submittedName>
</protein>
<dbReference type="EMBL" id="CP050063">
    <property type="protein sequence ID" value="QIP13752.1"/>
    <property type="molecule type" value="Genomic_DNA"/>
</dbReference>
<comment type="subcellular location">
    <subcellularLocation>
        <location evidence="1">Cell outer membrane</location>
    </subcellularLocation>
</comment>
<keyword evidence="4" id="KW-0472">Membrane</keyword>
<dbReference type="CDD" id="cd08977">
    <property type="entry name" value="SusD"/>
    <property type="match status" value="1"/>
</dbReference>
<dbReference type="AlphaFoldDB" id="A0A6G9AMN3"/>
<dbReference type="GO" id="GO:0009279">
    <property type="term" value="C:cell outer membrane"/>
    <property type="evidence" value="ECO:0007669"/>
    <property type="project" value="UniProtKB-SubCell"/>
</dbReference>
<feature type="signal peptide" evidence="6">
    <location>
        <begin position="1"/>
        <end position="20"/>
    </location>
</feature>
<keyword evidence="5" id="KW-0998">Cell outer membrane</keyword>
<evidence type="ECO:0000256" key="6">
    <source>
        <dbReference type="SAM" id="SignalP"/>
    </source>
</evidence>
<dbReference type="InterPro" id="IPR033985">
    <property type="entry name" value="SusD-like_N"/>
</dbReference>
<reference evidence="9 10" key="1">
    <citation type="submission" date="2020-03" db="EMBL/GenBank/DDBJ databases">
        <authorList>
            <person name="Kim M.K."/>
        </authorList>
    </citation>
    <scope>NUCLEOTIDE SEQUENCE [LARGE SCALE GENOMIC DNA]</scope>
    <source>
        <strain evidence="9 10">BT328</strain>
    </source>
</reference>
<gene>
    <name evidence="9" type="ORF">G8759_14575</name>
</gene>
<feature type="domain" description="SusD-like N-terminal" evidence="8">
    <location>
        <begin position="90"/>
        <end position="223"/>
    </location>
</feature>
<name>A0A6G9AMN3_9BACT</name>
<feature type="domain" description="RagB/SusD" evidence="7">
    <location>
        <begin position="240"/>
        <end position="536"/>
    </location>
</feature>
<evidence type="ECO:0000313" key="9">
    <source>
        <dbReference type="EMBL" id="QIP13752.1"/>
    </source>
</evidence>
<evidence type="ECO:0000313" key="10">
    <source>
        <dbReference type="Proteomes" id="UP000501802"/>
    </source>
</evidence>
<sequence length="537" mass="60254">MKFIKPYLFTVSLLGLTLSACNNDLEEKIYSEVTEESYAYTDAYKAMSIVYANMRSLISHTSYYMAQESTADGIVMPANASGWDDGGIYKRMHLHTWNSENPQMNNMWNHFYAGVINSNRIIDQVRIGKITLPTGLTKEALVAEVRATRAFFYWMLCDNFGDVPLVADRSDELKGKTARKDIYQFIVKELIEAIPALSEDRNQLLYGRFNKWAAKTLLANVYLNAEVYSGEAKWQECLTQCNDVIASGKYQLETSLRAPFVTNNQNSPEIVFAIPFDENQAGGFNVEMFSWHASLKTKFGMLDTPWGAGSAKGVPQFIDTYDPADGRLAATWMIGPQFAADGVTPLKGSYDQAGKNIVLTKEIPDGLYTGEAEGYRMNKFEVKQGALASLSTDFPFFRYSQVLMMQAECLLRTGKGTDAAAVVTQVRTRAFTATPAKATVAAADLEKNSSYQYGYVENYKVIDPGNNTAVKYGRMLDELGWEFAWEGFRRRDMIRFGIYSTKSWLSHKPNGTYRAVFPLPQIAINSNAKLVQNPAYQ</sequence>
<proteinExistence type="inferred from homology"/>
<comment type="similarity">
    <text evidence="2">Belongs to the SusD family.</text>
</comment>
<evidence type="ECO:0000256" key="3">
    <source>
        <dbReference type="ARBA" id="ARBA00022729"/>
    </source>
</evidence>
<evidence type="ECO:0000259" key="7">
    <source>
        <dbReference type="Pfam" id="PF07980"/>
    </source>
</evidence>
<dbReference type="InterPro" id="IPR011990">
    <property type="entry name" value="TPR-like_helical_dom_sf"/>
</dbReference>
<dbReference type="Gene3D" id="1.25.40.390">
    <property type="match status" value="1"/>
</dbReference>
<dbReference type="SUPFAM" id="SSF48452">
    <property type="entry name" value="TPR-like"/>
    <property type="match status" value="1"/>
</dbReference>
<evidence type="ECO:0000256" key="4">
    <source>
        <dbReference type="ARBA" id="ARBA00023136"/>
    </source>
</evidence>
<dbReference type="RefSeq" id="WP_167209123.1">
    <property type="nucleotide sequence ID" value="NZ_CP050063.1"/>
</dbReference>
<keyword evidence="10" id="KW-1185">Reference proteome</keyword>
<accession>A0A6G9AMN3</accession>
<evidence type="ECO:0000256" key="2">
    <source>
        <dbReference type="ARBA" id="ARBA00006275"/>
    </source>
</evidence>